<dbReference type="Gene3D" id="2.40.160.10">
    <property type="entry name" value="Porin"/>
    <property type="match status" value="2"/>
</dbReference>
<keyword evidence="3" id="KW-1185">Reference proteome</keyword>
<dbReference type="PANTHER" id="PTHR11743:SF23">
    <property type="entry name" value="MITOCHONDRIAL OUTER MEMBRANE PROTEIN PORIN 5-RELATED"/>
    <property type="match status" value="1"/>
</dbReference>
<dbReference type="PANTHER" id="PTHR11743">
    <property type="entry name" value="VOLTAGE-DEPENDENT ANION-SELECTIVE CHANNEL"/>
    <property type="match status" value="1"/>
</dbReference>
<reference evidence="2 3" key="1">
    <citation type="submission" date="2024-01" db="EMBL/GenBank/DDBJ databases">
        <authorList>
            <person name="Waweru B."/>
        </authorList>
    </citation>
    <scope>NUCLEOTIDE SEQUENCE [LARGE SCALE GENOMIC DNA]</scope>
</reference>
<comment type="similarity">
    <text evidence="1">Belongs to the eukaryotic mitochondrial porin (TC 1.B.8.1) family.</text>
</comment>
<dbReference type="InterPro" id="IPR001925">
    <property type="entry name" value="Porin_Euk"/>
</dbReference>
<proteinExistence type="inferred from homology"/>
<evidence type="ECO:0000313" key="3">
    <source>
        <dbReference type="Proteomes" id="UP001314170"/>
    </source>
</evidence>
<dbReference type="GO" id="GO:0008308">
    <property type="term" value="F:voltage-gated monoatomic anion channel activity"/>
    <property type="evidence" value="ECO:0007669"/>
    <property type="project" value="InterPro"/>
</dbReference>
<name>A0AAV1R8F4_9ROSI</name>
<comment type="caution">
    <text evidence="2">The sequence shown here is derived from an EMBL/GenBank/DDBJ whole genome shotgun (WGS) entry which is preliminary data.</text>
</comment>
<protein>
    <submittedName>
        <fullName evidence="2">Uncharacterized protein</fullName>
    </submittedName>
</protein>
<dbReference type="AlphaFoldDB" id="A0AAV1R8F4"/>
<dbReference type="InterPro" id="IPR023614">
    <property type="entry name" value="Porin_dom_sf"/>
</dbReference>
<sequence>MNSTLPSMKSTFVLNYPYVNTPMTLIQPRIQYFHKYATLAMSILWLDSHLLNRSVPFNSHSEVQLSAKVGTLNLAFGMSITYDTNAREFYVFETGTSMTNSDCEASVVLSRRNLGLTLTEERIINVTIDSKSRMSSLLTLRRASPSMKNTVFLKILDYNSCLFRFRHQVHYFSKNAALAICVPWIRYLPFFRTPEVHFDATIGSSNLAFAVETIFNTISREFRIFHAGISMAKTYCDAAIIMAHEGDFLRASYVHYFDHEKKVAAAASISRHFSGKENLLVVGGSWTMDNLTTIKARFDNHGRIGTLLQHEIKPKSNLTISIEFDARALDKRPAIGLALSLACYSTIVTSALASQLLPILEWHILAAYFAKLGDRHKEGIVMEFDFGETRTAIGGKVGTVSPVLSSQLALVNLDHVLLLQYYLSHVFP</sequence>
<organism evidence="2 3">
    <name type="scientific">Dovyalis caffra</name>
    <dbReference type="NCBI Taxonomy" id="77055"/>
    <lineage>
        <taxon>Eukaryota</taxon>
        <taxon>Viridiplantae</taxon>
        <taxon>Streptophyta</taxon>
        <taxon>Embryophyta</taxon>
        <taxon>Tracheophyta</taxon>
        <taxon>Spermatophyta</taxon>
        <taxon>Magnoliopsida</taxon>
        <taxon>eudicotyledons</taxon>
        <taxon>Gunneridae</taxon>
        <taxon>Pentapetalae</taxon>
        <taxon>rosids</taxon>
        <taxon>fabids</taxon>
        <taxon>Malpighiales</taxon>
        <taxon>Salicaceae</taxon>
        <taxon>Flacourtieae</taxon>
        <taxon>Dovyalis</taxon>
    </lineage>
</organism>
<gene>
    <name evidence="2" type="ORF">DCAF_LOCUS7799</name>
</gene>
<dbReference type="GO" id="GO:0005741">
    <property type="term" value="C:mitochondrial outer membrane"/>
    <property type="evidence" value="ECO:0007669"/>
    <property type="project" value="InterPro"/>
</dbReference>
<dbReference type="Pfam" id="PF01459">
    <property type="entry name" value="Porin_3"/>
    <property type="match status" value="1"/>
</dbReference>
<dbReference type="Proteomes" id="UP001314170">
    <property type="component" value="Unassembled WGS sequence"/>
</dbReference>
<accession>A0AAV1R8F4</accession>
<evidence type="ECO:0000313" key="2">
    <source>
        <dbReference type="EMBL" id="CAK7330151.1"/>
    </source>
</evidence>
<dbReference type="EMBL" id="CAWUPB010000913">
    <property type="protein sequence ID" value="CAK7330151.1"/>
    <property type="molecule type" value="Genomic_DNA"/>
</dbReference>
<dbReference type="InterPro" id="IPR027246">
    <property type="entry name" value="Porin_Euk/Tom40"/>
</dbReference>
<evidence type="ECO:0000256" key="1">
    <source>
        <dbReference type="ARBA" id="ARBA00009624"/>
    </source>
</evidence>